<sequence>MGSCVSKKMKNKEAEPPPPPPSFPSANTKDAFNGTNIEMKEKENENAPSQPQSRSTLQGDTKSVAKQEAKADASPPPPPQKHVDSGGDHGGRGMEAEISNTSNSKSGSKKKKKDDEEAVNSSSGGAVRSSSCAKEEVDAILIQCGRLSRSSSGKDSNPHRYCGSKRQYDYQQQQDQEEQDIDIVGIEDDEQQRHRRLNSRRSSPAPPHHRRTPSRDSVQHRRSNSGGCSAAAGRRSSPSPNPRGRAGSNNSSSSAEVGPMTSHGSMKRGGGVIKRTVGNPNELLMMTRGSGSPRSRSPSTHTNRVASVTAVDGGGQLSRNSSKRREHSPYSRRNEEECPPKTDAAKNGNRIRHREGDERLKRASQHQQSQMIEGKGMGCKPRLEERGSSKEMMMAGSQRNESNRAMRDQLLSCRLPQQQSLSDTAAKELHGEEAVPAMGFCYGKINEHGLLPLPAHNGNNNSNGNKMTRSKSSRRSSREHFPNLDHLGSNEEGDYSFPLPPSVSKACSILEAVADLNNSSSQQLNSFVESEMSHDLLTEPSLHKYVSVRETDQESAGSNTFLFSEPTNDHFKWGTGDDYSSSSVCFSSRSRTHTHSTTEDDDDDDGDEEAISAAAAEERAAALIGLRGSSLPKNLLPVITLSSKLRELKKEYDDGSDGRLKVMPPAPTTTMLSAAAVH</sequence>
<reference evidence="3" key="1">
    <citation type="journal article" date="2013" name="Science">
        <title>The Amborella genome and the evolution of flowering plants.</title>
        <authorList>
            <consortium name="Amborella Genome Project"/>
        </authorList>
    </citation>
    <scope>NUCLEOTIDE SEQUENCE [LARGE SCALE GENOMIC DNA]</scope>
</reference>
<gene>
    <name evidence="2" type="ORF">AMTR_s00171p00035960</name>
</gene>
<dbReference type="OrthoDB" id="1927466at2759"/>
<dbReference type="PANTHER" id="PTHR34367">
    <property type="entry name" value="OS02G0734667 PROTEIN"/>
    <property type="match status" value="1"/>
</dbReference>
<dbReference type="Proteomes" id="UP000017836">
    <property type="component" value="Unassembled WGS sequence"/>
</dbReference>
<evidence type="ECO:0000313" key="2">
    <source>
        <dbReference type="EMBL" id="ERN10204.1"/>
    </source>
</evidence>
<feature type="compositionally biased region" description="Low complexity" evidence="1">
    <location>
        <begin position="119"/>
        <end position="131"/>
    </location>
</feature>
<feature type="region of interest" description="Disordered" evidence="1">
    <location>
        <begin position="453"/>
        <end position="496"/>
    </location>
</feature>
<feature type="compositionally biased region" description="Low complexity" evidence="1">
    <location>
        <begin position="224"/>
        <end position="255"/>
    </location>
</feature>
<protein>
    <submittedName>
        <fullName evidence="2">Uncharacterized protein</fullName>
    </submittedName>
</protein>
<feature type="compositionally biased region" description="Basic and acidic residues" evidence="1">
    <location>
        <begin position="81"/>
        <end position="95"/>
    </location>
</feature>
<proteinExistence type="predicted"/>
<feature type="compositionally biased region" description="Basic and acidic residues" evidence="1">
    <location>
        <begin position="327"/>
        <end position="344"/>
    </location>
</feature>
<evidence type="ECO:0000313" key="3">
    <source>
        <dbReference type="Proteomes" id="UP000017836"/>
    </source>
</evidence>
<name>W1PQZ1_AMBTC</name>
<dbReference type="PANTHER" id="PTHR34367:SF1">
    <property type="entry name" value="OS04G0528600 PROTEIN"/>
    <property type="match status" value="1"/>
</dbReference>
<organism evidence="2 3">
    <name type="scientific">Amborella trichopoda</name>
    <dbReference type="NCBI Taxonomy" id="13333"/>
    <lineage>
        <taxon>Eukaryota</taxon>
        <taxon>Viridiplantae</taxon>
        <taxon>Streptophyta</taxon>
        <taxon>Embryophyta</taxon>
        <taxon>Tracheophyta</taxon>
        <taxon>Spermatophyta</taxon>
        <taxon>Magnoliopsida</taxon>
        <taxon>Amborellales</taxon>
        <taxon>Amborellaceae</taxon>
        <taxon>Amborella</taxon>
    </lineage>
</organism>
<feature type="region of interest" description="Disordered" evidence="1">
    <location>
        <begin position="584"/>
        <end position="607"/>
    </location>
</feature>
<accession>W1PQZ1</accession>
<dbReference type="OMA" id="GTDMEEQ"/>
<dbReference type="eggNOG" id="ENOG502QUM1">
    <property type="taxonomic scope" value="Eukaryota"/>
</dbReference>
<dbReference type="EMBL" id="KI392934">
    <property type="protein sequence ID" value="ERN10204.1"/>
    <property type="molecule type" value="Genomic_DNA"/>
</dbReference>
<dbReference type="KEGG" id="atr:18438372"/>
<feature type="compositionally biased region" description="Polar residues" evidence="1">
    <location>
        <begin position="26"/>
        <end position="36"/>
    </location>
</feature>
<dbReference type="AlphaFoldDB" id="W1PQZ1"/>
<feature type="compositionally biased region" description="Acidic residues" evidence="1">
    <location>
        <begin position="175"/>
        <end position="190"/>
    </location>
</feature>
<dbReference type="InterPro" id="IPR040412">
    <property type="entry name" value="At1g65710-like"/>
</dbReference>
<keyword evidence="3" id="KW-1185">Reference proteome</keyword>
<dbReference type="HOGENOM" id="CLU_405656_0_0_1"/>
<feature type="compositionally biased region" description="Low complexity" evidence="1">
    <location>
        <begin position="288"/>
        <end position="299"/>
    </location>
</feature>
<feature type="compositionally biased region" description="Polar residues" evidence="1">
    <location>
        <begin position="46"/>
        <end position="61"/>
    </location>
</feature>
<evidence type="ECO:0000256" key="1">
    <source>
        <dbReference type="SAM" id="MobiDB-lite"/>
    </source>
</evidence>
<feature type="region of interest" description="Disordered" evidence="1">
    <location>
        <begin position="1"/>
        <end position="383"/>
    </location>
</feature>
<dbReference type="Gramene" id="ERN10204">
    <property type="protein sequence ID" value="ERN10204"/>
    <property type="gene ID" value="AMTR_s00171p00035960"/>
</dbReference>